<gene>
    <name evidence="2" type="ORF">C7M84_022139</name>
</gene>
<comment type="caution">
    <text evidence="2">The sequence shown here is derived from an EMBL/GenBank/DDBJ whole genome shotgun (WGS) entry which is preliminary data.</text>
</comment>
<feature type="compositionally biased region" description="Basic and acidic residues" evidence="1">
    <location>
        <begin position="21"/>
        <end position="34"/>
    </location>
</feature>
<organism evidence="2 3">
    <name type="scientific">Penaeus vannamei</name>
    <name type="common">Whiteleg shrimp</name>
    <name type="synonym">Litopenaeus vannamei</name>
    <dbReference type="NCBI Taxonomy" id="6689"/>
    <lineage>
        <taxon>Eukaryota</taxon>
        <taxon>Metazoa</taxon>
        <taxon>Ecdysozoa</taxon>
        <taxon>Arthropoda</taxon>
        <taxon>Crustacea</taxon>
        <taxon>Multicrustacea</taxon>
        <taxon>Malacostraca</taxon>
        <taxon>Eumalacostraca</taxon>
        <taxon>Eucarida</taxon>
        <taxon>Decapoda</taxon>
        <taxon>Dendrobranchiata</taxon>
        <taxon>Penaeoidea</taxon>
        <taxon>Penaeidae</taxon>
        <taxon>Penaeus</taxon>
    </lineage>
</organism>
<name>A0A423U7H2_PENVA</name>
<evidence type="ECO:0000313" key="2">
    <source>
        <dbReference type="EMBL" id="ROT84670.1"/>
    </source>
</evidence>
<evidence type="ECO:0000313" key="3">
    <source>
        <dbReference type="Proteomes" id="UP000283509"/>
    </source>
</evidence>
<dbReference type="AlphaFoldDB" id="A0A423U7H2"/>
<accession>A0A423U7H2</accession>
<sequence>MGVGGDGRRIPGRGVPLLRSLEQRRPVVEDHEVSQDPGPACPSPPLWLPQAHLPRAPGDGVARQEVAVHPGHVDLERVLARRAERAVGARVGLVARVRRDVPLQDLAAVAAPKGLAADGAHQRCHVAQPHSQALQNTATLSLNLLHSRTQADLGIEFASRPRLSRTCARVAARRDAGRPRGARFGLARPSPRTSRPRLLSSLADGALEALPGVVLLQGRARQVLPFDAPADYTLAVGHLRDACPGRVPLAAQGAAVKALVVVPSLRLRALVDVPDMAPQVGQLVGAVIAVCAVVRPLPRVHYDVALVQLVASGADEGLRARRRPVPRRPPGAGQQLYPATDKAALTPAHKPRFVRETSPATFPRGDCAAHLDSLLF</sequence>
<feature type="region of interest" description="Disordered" evidence="1">
    <location>
        <begin position="1"/>
        <end position="40"/>
    </location>
</feature>
<proteinExistence type="predicted"/>
<dbReference type="EMBL" id="QCYY01000514">
    <property type="protein sequence ID" value="ROT84670.1"/>
    <property type="molecule type" value="Genomic_DNA"/>
</dbReference>
<reference evidence="2 3" key="1">
    <citation type="submission" date="2018-04" db="EMBL/GenBank/DDBJ databases">
        <authorList>
            <person name="Zhang X."/>
            <person name="Yuan J."/>
            <person name="Li F."/>
            <person name="Xiang J."/>
        </authorList>
    </citation>
    <scope>NUCLEOTIDE SEQUENCE [LARGE SCALE GENOMIC DNA]</scope>
    <source>
        <tissue evidence="2">Muscle</tissue>
    </source>
</reference>
<evidence type="ECO:0000256" key="1">
    <source>
        <dbReference type="SAM" id="MobiDB-lite"/>
    </source>
</evidence>
<keyword evidence="3" id="KW-1185">Reference proteome</keyword>
<reference evidence="2 3" key="2">
    <citation type="submission" date="2019-01" db="EMBL/GenBank/DDBJ databases">
        <title>The decoding of complex shrimp genome reveals the adaptation for benthos swimmer, frequently molting mechanism and breeding impact on genome.</title>
        <authorList>
            <person name="Sun Y."/>
            <person name="Gao Y."/>
            <person name="Yu Y."/>
        </authorList>
    </citation>
    <scope>NUCLEOTIDE SEQUENCE [LARGE SCALE GENOMIC DNA]</scope>
    <source>
        <tissue evidence="2">Muscle</tissue>
    </source>
</reference>
<protein>
    <submittedName>
        <fullName evidence="2">Uncharacterized protein</fullName>
    </submittedName>
</protein>
<dbReference type="Proteomes" id="UP000283509">
    <property type="component" value="Unassembled WGS sequence"/>
</dbReference>